<name>A0A7D5NT31_9GAMM</name>
<accession>A0A7D5NT31</accession>
<evidence type="ECO:0000313" key="1">
    <source>
        <dbReference type="EMBL" id="QLH64370.1"/>
    </source>
</evidence>
<dbReference type="Proteomes" id="UP000042738">
    <property type="component" value="Chromosome"/>
</dbReference>
<gene>
    <name evidence="1" type="ORF">SYMBAF_09980</name>
</gene>
<dbReference type="NCBIfam" id="NF007281">
    <property type="entry name" value="PRK09741.1"/>
    <property type="match status" value="1"/>
</dbReference>
<reference evidence="1 2" key="1">
    <citation type="journal article" date="2014" name="Genome Announc.">
        <title>Whole-Genome Sequence of Serratia symbiotica Strain CWBI-2.3T, a Free-Living Symbiont of the Black Bean Aphid Aphis fabae.</title>
        <authorList>
            <person name="Foray V."/>
            <person name="Grigorescu A.S."/>
            <person name="Sabri A."/>
            <person name="Haubruge E."/>
            <person name="Lognay G."/>
            <person name="Francis F."/>
            <person name="Fauconnier M.L."/>
            <person name="Hance T."/>
            <person name="Thonart P."/>
        </authorList>
    </citation>
    <scope>NUCLEOTIDE SEQUENCE [LARGE SCALE GENOMIC DNA]</scope>
    <source>
        <strain evidence="1">CWBI-2.3</strain>
    </source>
</reference>
<evidence type="ECO:0008006" key="3">
    <source>
        <dbReference type="Google" id="ProtNLM"/>
    </source>
</evidence>
<dbReference type="RefSeq" id="WP_082026950.1">
    <property type="nucleotide sequence ID" value="NZ_CP050855.1"/>
</dbReference>
<dbReference type="GeneID" id="93736823"/>
<protein>
    <recommendedName>
        <fullName evidence="3">NinB protein</fullName>
    </recommendedName>
</protein>
<dbReference type="SUPFAM" id="SSF103370">
    <property type="entry name" value="NinB"/>
    <property type="match status" value="1"/>
</dbReference>
<dbReference type="EMBL" id="CP050855">
    <property type="protein sequence ID" value="QLH64370.1"/>
    <property type="molecule type" value="Genomic_DNA"/>
</dbReference>
<proteinExistence type="predicted"/>
<sequence length="150" mass="17526">MISVQDFCLHKSTLGQFTHYLFELISSGKRYRVKISEWRDKRSLPQNSLQHMWYAELSAYLIKRGKSFASPEWVKDAMKHTYLGYEEREMVDVVTGEKTVMLSLRHTADLDTGEMHFYLTRVEGWALNIGCRLTVPADSEYNQLKNKQVA</sequence>
<dbReference type="InterPro" id="IPR036619">
    <property type="entry name" value="NinB_sf"/>
</dbReference>
<organism evidence="1 2">
    <name type="scientific">Serratia symbiotica</name>
    <dbReference type="NCBI Taxonomy" id="138074"/>
    <lineage>
        <taxon>Bacteria</taxon>
        <taxon>Pseudomonadati</taxon>
        <taxon>Pseudomonadota</taxon>
        <taxon>Gammaproteobacteria</taxon>
        <taxon>Enterobacterales</taxon>
        <taxon>Yersiniaceae</taxon>
        <taxon>Serratia</taxon>
    </lineage>
</organism>
<evidence type="ECO:0000313" key="2">
    <source>
        <dbReference type="Proteomes" id="UP000042738"/>
    </source>
</evidence>
<dbReference type="Gene3D" id="1.10.3790.10">
    <property type="entry name" value="NinB"/>
    <property type="match status" value="1"/>
</dbReference>
<dbReference type="AlphaFoldDB" id="A0A7D5NT31"/>